<organism evidence="5 6">
    <name type="scientific">Erythrobacter insulae</name>
    <dbReference type="NCBI Taxonomy" id="2584124"/>
    <lineage>
        <taxon>Bacteria</taxon>
        <taxon>Pseudomonadati</taxon>
        <taxon>Pseudomonadota</taxon>
        <taxon>Alphaproteobacteria</taxon>
        <taxon>Sphingomonadales</taxon>
        <taxon>Erythrobacteraceae</taxon>
        <taxon>Erythrobacter/Porphyrobacter group</taxon>
        <taxon>Erythrobacter</taxon>
    </lineage>
</organism>
<comment type="similarity">
    <text evidence="3">Belongs to the Nudix hydrolase family.</text>
</comment>
<dbReference type="GO" id="GO:0016787">
    <property type="term" value="F:hydrolase activity"/>
    <property type="evidence" value="ECO:0007669"/>
    <property type="project" value="UniProtKB-KW"/>
</dbReference>
<reference evidence="5 6" key="1">
    <citation type="submission" date="2019-06" db="EMBL/GenBank/DDBJ databases">
        <title>Erythrobacter insulae sp. nov., isolated from a tidal flat.</title>
        <authorList>
            <person name="Yoon J.-H."/>
        </authorList>
    </citation>
    <scope>NUCLEOTIDE SEQUENCE [LARGE SCALE GENOMIC DNA]</scope>
    <source>
        <strain evidence="5 6">JBTF-M21</strain>
    </source>
</reference>
<sequence>MLYLIEHLARFLPAPVHRALMPLAHRVRHSWRKWRGSPIAGVSVVLTNLSGDILLLRHSYGPEVWALPGGGLKPGEDPEECARREVMEELGIAIEAMETLGPIAENLSGSPHTAHLFAATSNARPKPDGREVTVARFFPTHSLPEPLGEVTQRRLAIWKARGIATRG</sequence>
<dbReference type="InterPro" id="IPR000086">
    <property type="entry name" value="NUDIX_hydrolase_dom"/>
</dbReference>
<evidence type="ECO:0000313" key="5">
    <source>
        <dbReference type="EMBL" id="TRD11842.1"/>
    </source>
</evidence>
<evidence type="ECO:0000256" key="2">
    <source>
        <dbReference type="ARBA" id="ARBA00022801"/>
    </source>
</evidence>
<gene>
    <name evidence="5" type="ORF">FGU71_08225</name>
</gene>
<dbReference type="SUPFAM" id="SSF55811">
    <property type="entry name" value="Nudix"/>
    <property type="match status" value="1"/>
</dbReference>
<keyword evidence="2 3" id="KW-0378">Hydrolase</keyword>
<dbReference type="Proteomes" id="UP000316343">
    <property type="component" value="Unassembled WGS sequence"/>
</dbReference>
<name>A0A547PCH7_9SPHN</name>
<dbReference type="EMBL" id="VHJK01000001">
    <property type="protein sequence ID" value="TRD11842.1"/>
    <property type="molecule type" value="Genomic_DNA"/>
</dbReference>
<dbReference type="PRINTS" id="PR00502">
    <property type="entry name" value="NUDIXFAMILY"/>
</dbReference>
<evidence type="ECO:0000259" key="4">
    <source>
        <dbReference type="PROSITE" id="PS51462"/>
    </source>
</evidence>
<dbReference type="PANTHER" id="PTHR43046:SF16">
    <property type="entry name" value="ADP-RIBOSE PYROPHOSPHATASE YJHB-RELATED"/>
    <property type="match status" value="1"/>
</dbReference>
<feature type="domain" description="Nudix hydrolase" evidence="4">
    <location>
        <begin position="37"/>
        <end position="161"/>
    </location>
</feature>
<dbReference type="PANTHER" id="PTHR43046">
    <property type="entry name" value="GDP-MANNOSE MANNOSYL HYDROLASE"/>
    <property type="match status" value="1"/>
</dbReference>
<proteinExistence type="inferred from homology"/>
<dbReference type="Gene3D" id="3.90.79.10">
    <property type="entry name" value="Nucleoside Triphosphate Pyrophosphohydrolase"/>
    <property type="match status" value="1"/>
</dbReference>
<evidence type="ECO:0000256" key="3">
    <source>
        <dbReference type="RuleBase" id="RU003476"/>
    </source>
</evidence>
<comment type="caution">
    <text evidence="5">The sequence shown here is derived from an EMBL/GenBank/DDBJ whole genome shotgun (WGS) entry which is preliminary data.</text>
</comment>
<dbReference type="InterPro" id="IPR020476">
    <property type="entry name" value="Nudix_hydrolase"/>
</dbReference>
<dbReference type="InterPro" id="IPR015797">
    <property type="entry name" value="NUDIX_hydrolase-like_dom_sf"/>
</dbReference>
<dbReference type="AlphaFoldDB" id="A0A547PCH7"/>
<keyword evidence="6" id="KW-1185">Reference proteome</keyword>
<comment type="cofactor">
    <cofactor evidence="1">
        <name>Mg(2+)</name>
        <dbReference type="ChEBI" id="CHEBI:18420"/>
    </cofactor>
</comment>
<dbReference type="Pfam" id="PF00293">
    <property type="entry name" value="NUDIX"/>
    <property type="match status" value="1"/>
</dbReference>
<evidence type="ECO:0000256" key="1">
    <source>
        <dbReference type="ARBA" id="ARBA00001946"/>
    </source>
</evidence>
<dbReference type="PROSITE" id="PS00893">
    <property type="entry name" value="NUDIX_BOX"/>
    <property type="match status" value="1"/>
</dbReference>
<dbReference type="OrthoDB" id="8480561at2"/>
<dbReference type="InterPro" id="IPR020084">
    <property type="entry name" value="NUDIX_hydrolase_CS"/>
</dbReference>
<evidence type="ECO:0000313" key="6">
    <source>
        <dbReference type="Proteomes" id="UP000316343"/>
    </source>
</evidence>
<accession>A0A547PCH7</accession>
<protein>
    <submittedName>
        <fullName evidence="5">NUDIX domain-containing protein</fullName>
    </submittedName>
</protein>
<dbReference type="PROSITE" id="PS51462">
    <property type="entry name" value="NUDIX"/>
    <property type="match status" value="1"/>
</dbReference>